<dbReference type="AlphaFoldDB" id="A0A7H9CKD2"/>
<dbReference type="Pfam" id="PF13508">
    <property type="entry name" value="Acetyltransf_7"/>
    <property type="match status" value="1"/>
</dbReference>
<dbReference type="GO" id="GO:0008080">
    <property type="term" value="F:N-acetyltransferase activity"/>
    <property type="evidence" value="ECO:0007669"/>
    <property type="project" value="InterPro"/>
</dbReference>
<feature type="domain" description="N-acetyltransferase" evidence="3">
    <location>
        <begin position="1"/>
        <end position="141"/>
    </location>
</feature>
<proteinExistence type="predicted"/>
<dbReference type="PROSITE" id="PS51186">
    <property type="entry name" value="GNAT"/>
    <property type="match status" value="1"/>
</dbReference>
<evidence type="ECO:0000313" key="4">
    <source>
        <dbReference type="EMBL" id="QLI05728.1"/>
    </source>
</evidence>
<evidence type="ECO:0000259" key="3">
    <source>
        <dbReference type="PROSITE" id="PS51186"/>
    </source>
</evidence>
<dbReference type="InterPro" id="IPR016181">
    <property type="entry name" value="Acyl_CoA_acyltransferase"/>
</dbReference>
<name>A0A7H9CKD2_9BACT</name>
<dbReference type="RefSeq" id="WP_179974905.1">
    <property type="nucleotide sequence ID" value="NZ_CP049075.1"/>
</dbReference>
<gene>
    <name evidence="4" type="ORF">CINF_1242</name>
</gene>
<dbReference type="CDD" id="cd04301">
    <property type="entry name" value="NAT_SF"/>
    <property type="match status" value="1"/>
</dbReference>
<dbReference type="Gene3D" id="3.40.630.30">
    <property type="match status" value="1"/>
</dbReference>
<accession>A0A7H9CKD2</accession>
<dbReference type="GO" id="GO:0005737">
    <property type="term" value="C:cytoplasm"/>
    <property type="evidence" value="ECO:0007669"/>
    <property type="project" value="TreeGrafter"/>
</dbReference>
<dbReference type="InterPro" id="IPR000182">
    <property type="entry name" value="GNAT_dom"/>
</dbReference>
<evidence type="ECO:0000313" key="5">
    <source>
        <dbReference type="Proteomes" id="UP000509414"/>
    </source>
</evidence>
<reference evidence="4 5" key="1">
    <citation type="submission" date="2020-02" db="EMBL/GenBank/DDBJ databases">
        <title>Complete genome sequence of the novel Campylobacter species Candidatus Campylobacter infans.</title>
        <authorList>
            <person name="Duim B."/>
            <person name="Zomer A."/>
            <person name="van der Graaf L."/>
            <person name="Wagenaar J."/>
        </authorList>
    </citation>
    <scope>NUCLEOTIDE SEQUENCE [LARGE SCALE GENOMIC DNA]</scope>
    <source>
        <strain evidence="4 5">19S00001</strain>
    </source>
</reference>
<dbReference type="PANTHER" id="PTHR43626:SF4">
    <property type="entry name" value="GCN5-RELATED N-ACETYLTRANSFERASE 2, CHLOROPLASTIC"/>
    <property type="match status" value="1"/>
</dbReference>
<dbReference type="Proteomes" id="UP000509414">
    <property type="component" value="Chromosome"/>
</dbReference>
<keyword evidence="5" id="KW-1185">Reference proteome</keyword>
<dbReference type="NCBIfam" id="NF005840">
    <property type="entry name" value="PRK07757.1"/>
    <property type="match status" value="1"/>
</dbReference>
<evidence type="ECO:0000256" key="2">
    <source>
        <dbReference type="ARBA" id="ARBA00023315"/>
    </source>
</evidence>
<sequence length="159" mass="18094">MKLLQAKLSDIARMQDLVADEVARGIILARSDDEVATNIRSYLLALNDENELLGYCALHVQNAKLAEIRSLIVNKNARRMGVGRALVNEHLKKACDLELKQVFTLTYQREFFESLGFKEIDKKDLPAQKIWSDCIKCKHFPNCDEIALIIDVNFNNITS</sequence>
<keyword evidence="2" id="KW-0012">Acyltransferase</keyword>
<dbReference type="KEGG" id="cinf:CINF_1242"/>
<organism evidence="4 5">
    <name type="scientific">Candidatus Campylobacter infans</name>
    <dbReference type="NCBI Taxonomy" id="2561898"/>
    <lineage>
        <taxon>Bacteria</taxon>
        <taxon>Pseudomonadati</taxon>
        <taxon>Campylobacterota</taxon>
        <taxon>Epsilonproteobacteria</taxon>
        <taxon>Campylobacterales</taxon>
        <taxon>Campylobacteraceae</taxon>
        <taxon>Campylobacter</taxon>
    </lineage>
</organism>
<keyword evidence="1 4" id="KW-0808">Transferase</keyword>
<dbReference type="SUPFAM" id="SSF55729">
    <property type="entry name" value="Acyl-CoA N-acyltransferases (Nat)"/>
    <property type="match status" value="1"/>
</dbReference>
<protein>
    <submittedName>
        <fullName evidence="4">Acetyltransferase</fullName>
    </submittedName>
</protein>
<dbReference type="EMBL" id="CP049075">
    <property type="protein sequence ID" value="QLI05728.1"/>
    <property type="molecule type" value="Genomic_DNA"/>
</dbReference>
<dbReference type="PANTHER" id="PTHR43626">
    <property type="entry name" value="ACYL-COA N-ACYLTRANSFERASE"/>
    <property type="match status" value="1"/>
</dbReference>
<dbReference type="InterPro" id="IPR045039">
    <property type="entry name" value="NSI-like"/>
</dbReference>
<evidence type="ECO:0000256" key="1">
    <source>
        <dbReference type="ARBA" id="ARBA00022679"/>
    </source>
</evidence>